<dbReference type="InterPro" id="IPR036638">
    <property type="entry name" value="HLH_DNA-bd_sf"/>
</dbReference>
<dbReference type="SMART" id="SM00353">
    <property type="entry name" value="HLH"/>
    <property type="match status" value="1"/>
</dbReference>
<feature type="compositionally biased region" description="Low complexity" evidence="6">
    <location>
        <begin position="253"/>
        <end position="263"/>
    </location>
</feature>
<dbReference type="PANTHER" id="PTHR45914:SF12">
    <property type="entry name" value="TRANSCRIPTION FACTOR BHLH87"/>
    <property type="match status" value="1"/>
</dbReference>
<dbReference type="GO" id="GO:0046983">
    <property type="term" value="F:protein dimerization activity"/>
    <property type="evidence" value="ECO:0007669"/>
    <property type="project" value="InterPro"/>
</dbReference>
<feature type="region of interest" description="Disordered" evidence="6">
    <location>
        <begin position="225"/>
        <end position="268"/>
    </location>
</feature>
<dbReference type="PROSITE" id="PS50888">
    <property type="entry name" value="BHLH"/>
    <property type="match status" value="1"/>
</dbReference>
<keyword evidence="4" id="KW-0804">Transcription</keyword>
<feature type="compositionally biased region" description="Polar residues" evidence="6">
    <location>
        <begin position="240"/>
        <end position="252"/>
    </location>
</feature>
<keyword evidence="3 8" id="KW-0238">DNA-binding</keyword>
<dbReference type="InterPro" id="IPR011598">
    <property type="entry name" value="bHLH_dom"/>
</dbReference>
<dbReference type="Proteomes" id="UP001454036">
    <property type="component" value="Unassembled WGS sequence"/>
</dbReference>
<dbReference type="AlphaFoldDB" id="A0AAV3NSJ4"/>
<protein>
    <submittedName>
        <fullName evidence="8">DNA-binding transcription factor</fullName>
    </submittedName>
</protein>
<dbReference type="EMBL" id="BAABME010000390">
    <property type="protein sequence ID" value="GAA0142364.1"/>
    <property type="molecule type" value="Genomic_DNA"/>
</dbReference>
<evidence type="ECO:0000313" key="9">
    <source>
        <dbReference type="Proteomes" id="UP001454036"/>
    </source>
</evidence>
<keyword evidence="5" id="KW-0539">Nucleus</keyword>
<feature type="compositionally biased region" description="Basic and acidic residues" evidence="6">
    <location>
        <begin position="171"/>
        <end position="190"/>
    </location>
</feature>
<evidence type="ECO:0000256" key="5">
    <source>
        <dbReference type="ARBA" id="ARBA00023242"/>
    </source>
</evidence>
<dbReference type="PANTHER" id="PTHR45914">
    <property type="entry name" value="TRANSCRIPTION FACTOR HEC3-RELATED"/>
    <property type="match status" value="1"/>
</dbReference>
<evidence type="ECO:0000256" key="1">
    <source>
        <dbReference type="ARBA" id="ARBA00004123"/>
    </source>
</evidence>
<gene>
    <name evidence="8" type="ORF">LIER_03279</name>
</gene>
<evidence type="ECO:0000256" key="3">
    <source>
        <dbReference type="ARBA" id="ARBA00023125"/>
    </source>
</evidence>
<dbReference type="SUPFAM" id="SSF47459">
    <property type="entry name" value="HLH, helix-loop-helix DNA-binding domain"/>
    <property type="match status" value="1"/>
</dbReference>
<keyword evidence="2" id="KW-0805">Transcription regulation</keyword>
<proteinExistence type="predicted"/>
<reference evidence="8 9" key="1">
    <citation type="submission" date="2024-01" db="EMBL/GenBank/DDBJ databases">
        <title>The complete chloroplast genome sequence of Lithospermum erythrorhizon: insights into the phylogenetic relationship among Boraginaceae species and the maternal lineages of purple gromwells.</title>
        <authorList>
            <person name="Okada T."/>
            <person name="Watanabe K."/>
        </authorList>
    </citation>
    <scope>NUCLEOTIDE SEQUENCE [LARGE SCALE GENOMIC DNA]</scope>
</reference>
<evidence type="ECO:0000256" key="4">
    <source>
        <dbReference type="ARBA" id="ARBA00023163"/>
    </source>
</evidence>
<sequence>MEIFRFDGPVDSWNMQSQGIIEENNMAQHFSSPGFPGVSRYDHIQCQEPIKEVVFGNVAEKSVACPVFSEVLINGALFSPSVLNRAFINSSLDEFQMPEFGIGTEATGSLESLDCLLSATNSNTDNASVEDDGVSMIFTSDYCNKSFQKKFSSSGGSACFASINKASGSHSSDDQHQKSLDIKKGGKKRNHDEILMKPGENLEKFALFHTDSSRSEVGFQLIQENQQNPNKKPRSDNNKNHPSSSNINFQQPSSISSMSSLSMDQHEPDSEAIAQMKEMIYRAAAFRPVNLGVEVMEKPRRKNVRISSDPQTVAARERRERISERIRVLQKLVPGGSKMDTATMLDEAANYLKFLKSQVKQLEAFGNKISNNYSFPLSPGLQFNHNSIPMQHHFLD</sequence>
<keyword evidence="9" id="KW-1185">Reference proteome</keyword>
<feature type="domain" description="BHLH" evidence="7">
    <location>
        <begin position="306"/>
        <end position="355"/>
    </location>
</feature>
<evidence type="ECO:0000259" key="7">
    <source>
        <dbReference type="PROSITE" id="PS50888"/>
    </source>
</evidence>
<dbReference type="InterPro" id="IPR045843">
    <property type="entry name" value="IND-like"/>
</dbReference>
<dbReference type="Pfam" id="PF00010">
    <property type="entry name" value="HLH"/>
    <property type="match status" value="1"/>
</dbReference>
<feature type="region of interest" description="Disordered" evidence="6">
    <location>
        <begin position="165"/>
        <end position="190"/>
    </location>
</feature>
<dbReference type="GO" id="GO:0003677">
    <property type="term" value="F:DNA binding"/>
    <property type="evidence" value="ECO:0007669"/>
    <property type="project" value="UniProtKB-KW"/>
</dbReference>
<dbReference type="Gene3D" id="4.10.280.10">
    <property type="entry name" value="Helix-loop-helix DNA-binding domain"/>
    <property type="match status" value="1"/>
</dbReference>
<organism evidence="8 9">
    <name type="scientific">Lithospermum erythrorhizon</name>
    <name type="common">Purple gromwell</name>
    <name type="synonym">Lithospermum officinale var. erythrorhizon</name>
    <dbReference type="NCBI Taxonomy" id="34254"/>
    <lineage>
        <taxon>Eukaryota</taxon>
        <taxon>Viridiplantae</taxon>
        <taxon>Streptophyta</taxon>
        <taxon>Embryophyta</taxon>
        <taxon>Tracheophyta</taxon>
        <taxon>Spermatophyta</taxon>
        <taxon>Magnoliopsida</taxon>
        <taxon>eudicotyledons</taxon>
        <taxon>Gunneridae</taxon>
        <taxon>Pentapetalae</taxon>
        <taxon>asterids</taxon>
        <taxon>lamiids</taxon>
        <taxon>Boraginales</taxon>
        <taxon>Boraginaceae</taxon>
        <taxon>Boraginoideae</taxon>
        <taxon>Lithospermeae</taxon>
        <taxon>Lithospermum</taxon>
    </lineage>
</organism>
<evidence type="ECO:0000256" key="6">
    <source>
        <dbReference type="SAM" id="MobiDB-lite"/>
    </source>
</evidence>
<evidence type="ECO:0000256" key="2">
    <source>
        <dbReference type="ARBA" id="ARBA00023015"/>
    </source>
</evidence>
<accession>A0AAV3NSJ4</accession>
<comment type="subcellular location">
    <subcellularLocation>
        <location evidence="1">Nucleus</location>
    </subcellularLocation>
</comment>
<evidence type="ECO:0000313" key="8">
    <source>
        <dbReference type="EMBL" id="GAA0142364.1"/>
    </source>
</evidence>
<dbReference type="GO" id="GO:0005634">
    <property type="term" value="C:nucleus"/>
    <property type="evidence" value="ECO:0007669"/>
    <property type="project" value="UniProtKB-SubCell"/>
</dbReference>
<dbReference type="GO" id="GO:0003700">
    <property type="term" value="F:DNA-binding transcription factor activity"/>
    <property type="evidence" value="ECO:0007669"/>
    <property type="project" value="InterPro"/>
</dbReference>
<name>A0AAV3NSJ4_LITER</name>
<comment type="caution">
    <text evidence="8">The sequence shown here is derived from an EMBL/GenBank/DDBJ whole genome shotgun (WGS) entry which is preliminary data.</text>
</comment>